<sequence length="193" mass="21425">MGNLRCSDDEKCTFFIARPHEIVLCTSNTYVNPQRAAGAVTCRASVNGTNCCGRRETSEMQSENDASTDPAQIHDIGLFSRDAAEQCAAAGCDFFVLSTVPFDGFVLGERRGANLAGEASLTTAIYRALQLYHDIFSCQWAYAKRCTRRLEKQVPPYRSPATFMIHEHCSFWRNALRFNNFKGVKTASAKSSN</sequence>
<gene>
    <name evidence="1" type="ORF">EMWEY_00010960</name>
</gene>
<dbReference type="VEuPathDB" id="ToxoDB:EMWEY_00010960"/>
<dbReference type="EMBL" id="HG719359">
    <property type="protein sequence ID" value="CDJ57694.1"/>
    <property type="molecule type" value="Genomic_DNA"/>
</dbReference>
<dbReference type="RefSeq" id="XP_013334342.1">
    <property type="nucleotide sequence ID" value="XM_013478888.1"/>
</dbReference>
<organism evidence="1 2">
    <name type="scientific">Eimeria maxima</name>
    <name type="common">Coccidian parasite</name>
    <dbReference type="NCBI Taxonomy" id="5804"/>
    <lineage>
        <taxon>Eukaryota</taxon>
        <taxon>Sar</taxon>
        <taxon>Alveolata</taxon>
        <taxon>Apicomplexa</taxon>
        <taxon>Conoidasida</taxon>
        <taxon>Coccidia</taxon>
        <taxon>Eucoccidiorida</taxon>
        <taxon>Eimeriorina</taxon>
        <taxon>Eimeriidae</taxon>
        <taxon>Eimeria</taxon>
    </lineage>
</organism>
<keyword evidence="2" id="KW-1185">Reference proteome</keyword>
<dbReference type="Proteomes" id="UP000030763">
    <property type="component" value="Unassembled WGS sequence"/>
</dbReference>
<name>U6M5I0_EIMMA</name>
<evidence type="ECO:0000313" key="1">
    <source>
        <dbReference type="EMBL" id="CDJ57694.1"/>
    </source>
</evidence>
<proteinExistence type="predicted"/>
<reference evidence="1" key="1">
    <citation type="submission" date="2013-10" db="EMBL/GenBank/DDBJ databases">
        <title>Genomic analysis of the causative agents of coccidiosis in chickens.</title>
        <authorList>
            <person name="Reid A.J."/>
            <person name="Blake D."/>
            <person name="Billington K."/>
            <person name="Browne H."/>
            <person name="Dunn M."/>
            <person name="Hung S."/>
            <person name="Kawahara F."/>
            <person name="Miranda-Saavedra D."/>
            <person name="Mourier T."/>
            <person name="Nagra H."/>
            <person name="Otto T.D."/>
            <person name="Rawlings N."/>
            <person name="Sanchez A."/>
            <person name="Sanders M."/>
            <person name="Subramaniam C."/>
            <person name="Tay Y."/>
            <person name="Dear P."/>
            <person name="Doerig C."/>
            <person name="Gruber A."/>
            <person name="Parkinson J."/>
            <person name="Shirley M."/>
            <person name="Wan K.L."/>
            <person name="Berriman M."/>
            <person name="Tomley F."/>
            <person name="Pain A."/>
        </authorList>
    </citation>
    <scope>NUCLEOTIDE SEQUENCE [LARGE SCALE GENOMIC DNA]</scope>
    <source>
        <strain evidence="1">Weybridge</strain>
    </source>
</reference>
<dbReference type="AlphaFoldDB" id="U6M5I0"/>
<reference evidence="1" key="2">
    <citation type="submission" date="2013-10" db="EMBL/GenBank/DDBJ databases">
        <authorList>
            <person name="Aslett M."/>
        </authorList>
    </citation>
    <scope>NUCLEOTIDE SEQUENCE [LARGE SCALE GENOMIC DNA]</scope>
    <source>
        <strain evidence="1">Weybridge</strain>
    </source>
</reference>
<accession>U6M5I0</accession>
<protein>
    <submittedName>
        <fullName evidence="1">Uncharacterized protein</fullName>
    </submittedName>
</protein>
<dbReference type="GeneID" id="25335082"/>
<evidence type="ECO:0000313" key="2">
    <source>
        <dbReference type="Proteomes" id="UP000030763"/>
    </source>
</evidence>